<feature type="non-terminal residue" evidence="1">
    <location>
        <position position="1"/>
    </location>
</feature>
<name>A0A437ALL6_9MICR</name>
<evidence type="ECO:0000313" key="1">
    <source>
        <dbReference type="EMBL" id="RVD91959.1"/>
    </source>
</evidence>
<keyword evidence="2" id="KW-1185">Reference proteome</keyword>
<dbReference type="EMBL" id="RCSS01000355">
    <property type="protein sequence ID" value="RVD91959.1"/>
    <property type="molecule type" value="Genomic_DNA"/>
</dbReference>
<keyword evidence="1" id="KW-0808">Transferase</keyword>
<dbReference type="OrthoDB" id="539158at2759"/>
<proteinExistence type="predicted"/>
<dbReference type="VEuPathDB" id="MicrosporidiaDB:TUBRATIS_15600"/>
<evidence type="ECO:0000313" key="2">
    <source>
        <dbReference type="Proteomes" id="UP000282876"/>
    </source>
</evidence>
<keyword evidence="1" id="KW-0418">Kinase</keyword>
<gene>
    <name evidence="1" type="ORF">TUBRATIS_15600</name>
</gene>
<sequence length="83" mass="9755">SSQPIENSLKRIYLPVKVEELVGKMINEYNFIEVGKNELVWNDLIRMKINDINGMCCVTFRKVKGTLEEYENALRDFICELKQ</sequence>
<organism evidence="1 2">
    <name type="scientific">Tubulinosema ratisbonensis</name>
    <dbReference type="NCBI Taxonomy" id="291195"/>
    <lineage>
        <taxon>Eukaryota</taxon>
        <taxon>Fungi</taxon>
        <taxon>Fungi incertae sedis</taxon>
        <taxon>Microsporidia</taxon>
        <taxon>Tubulinosematoidea</taxon>
        <taxon>Tubulinosematidae</taxon>
        <taxon>Tubulinosema</taxon>
    </lineage>
</organism>
<accession>A0A437ALL6</accession>
<comment type="caution">
    <text evidence="1">The sequence shown here is derived from an EMBL/GenBank/DDBJ whole genome shotgun (WGS) entry which is preliminary data.</text>
</comment>
<dbReference type="GO" id="GO:0016301">
    <property type="term" value="F:kinase activity"/>
    <property type="evidence" value="ECO:0007669"/>
    <property type="project" value="UniProtKB-KW"/>
</dbReference>
<dbReference type="Proteomes" id="UP000282876">
    <property type="component" value="Unassembled WGS sequence"/>
</dbReference>
<protein>
    <submittedName>
        <fullName evidence="1">CAMK CAMKL kinase</fullName>
    </submittedName>
</protein>
<reference evidence="1 2" key="1">
    <citation type="submission" date="2018-10" db="EMBL/GenBank/DDBJ databases">
        <title>Draft genome sequence of the microsporidian Tubulinosema ratisbonensis.</title>
        <authorList>
            <person name="Polonais V."/>
            <person name="Peyretaillade E."/>
            <person name="Niehus S."/>
            <person name="Wawrzyniak I."/>
            <person name="Franchet A."/>
            <person name="Gaspin C."/>
            <person name="Reichstadt M."/>
            <person name="Belser C."/>
            <person name="Labadie K."/>
            <person name="Delbac F."/>
            <person name="Ferrandon D."/>
        </authorList>
    </citation>
    <scope>NUCLEOTIDE SEQUENCE [LARGE SCALE GENOMIC DNA]</scope>
    <source>
        <strain evidence="1 2">Franzen</strain>
    </source>
</reference>
<dbReference type="AlphaFoldDB" id="A0A437ALL6"/>